<evidence type="ECO:0000313" key="2">
    <source>
        <dbReference type="EMBL" id="QBF27677.1"/>
    </source>
</evidence>
<reference evidence="2 3" key="1">
    <citation type="submission" date="2019-02" db="EMBL/GenBank/DDBJ databases">
        <title>Complete genome sequence of Pseudomonas sp. SNU WT1 isolated from rainbow trout.</title>
        <authorList>
            <person name="Oh W.T."/>
            <person name="Park S.C."/>
        </authorList>
    </citation>
    <scope>NUCLEOTIDE SEQUENCE [LARGE SCALE GENOMIC DNA]</scope>
    <source>
        <strain evidence="2 3">SNU WT1</strain>
    </source>
</reference>
<dbReference type="OrthoDB" id="7019010at2"/>
<dbReference type="InterPro" id="IPR054635">
    <property type="entry name" value="PA1571-like"/>
</dbReference>
<evidence type="ECO:0000313" key="3">
    <source>
        <dbReference type="Proteomes" id="UP000291130"/>
    </source>
</evidence>
<evidence type="ECO:0008006" key="4">
    <source>
        <dbReference type="Google" id="ProtNLM"/>
    </source>
</evidence>
<feature type="region of interest" description="Disordered" evidence="1">
    <location>
        <begin position="1"/>
        <end position="33"/>
    </location>
</feature>
<dbReference type="RefSeq" id="WP_130265523.1">
    <property type="nucleotide sequence ID" value="NZ_CP035952.1"/>
</dbReference>
<dbReference type="AlphaFoldDB" id="A0A411MLP0"/>
<sequence length="59" mass="6410">MSLQHGNSQPQPKTAPNPQTPVGGSIIDPDGKEIVITEEMVQRACKQLDESRKEPAKKA</sequence>
<protein>
    <recommendedName>
        <fullName evidence="4">Multifunctional fatty acid oxidation complex subunit alpha</fullName>
    </recommendedName>
</protein>
<dbReference type="Proteomes" id="UP000291130">
    <property type="component" value="Chromosome"/>
</dbReference>
<dbReference type="EMBL" id="CP035952">
    <property type="protein sequence ID" value="QBF27677.1"/>
    <property type="molecule type" value="Genomic_DNA"/>
</dbReference>
<dbReference type="KEGG" id="ptk:EXN22_19025"/>
<keyword evidence="3" id="KW-1185">Reference proteome</keyword>
<name>A0A411MLP0_9PSED</name>
<accession>A0A411MLP0</accession>
<evidence type="ECO:0000256" key="1">
    <source>
        <dbReference type="SAM" id="MobiDB-lite"/>
    </source>
</evidence>
<organism evidence="2 3">
    <name type="scientific">Pseudomonas tructae</name>
    <dbReference type="NCBI Taxonomy" id="2518644"/>
    <lineage>
        <taxon>Bacteria</taxon>
        <taxon>Pseudomonadati</taxon>
        <taxon>Pseudomonadota</taxon>
        <taxon>Gammaproteobacteria</taxon>
        <taxon>Pseudomonadales</taxon>
        <taxon>Pseudomonadaceae</taxon>
        <taxon>Pseudomonas</taxon>
    </lineage>
</organism>
<feature type="compositionally biased region" description="Polar residues" evidence="1">
    <location>
        <begin position="1"/>
        <end position="12"/>
    </location>
</feature>
<gene>
    <name evidence="2" type="ORF">EXN22_19025</name>
</gene>
<proteinExistence type="predicted"/>
<dbReference type="NCBIfam" id="NF045613">
    <property type="entry name" value="PA1571_fam"/>
    <property type="match status" value="1"/>
</dbReference>